<feature type="non-terminal residue" evidence="8">
    <location>
        <position position="264"/>
    </location>
</feature>
<evidence type="ECO:0000256" key="4">
    <source>
        <dbReference type="ARBA" id="ARBA00022691"/>
    </source>
</evidence>
<dbReference type="PANTHER" id="PTHR42933">
    <property type="entry name" value="SLR6095 PROTEIN"/>
    <property type="match status" value="1"/>
</dbReference>
<keyword evidence="4" id="KW-0949">S-adenosyl-L-methionine</keyword>
<evidence type="ECO:0000256" key="3">
    <source>
        <dbReference type="ARBA" id="ARBA00022679"/>
    </source>
</evidence>
<dbReference type="GO" id="GO:0003677">
    <property type="term" value="F:DNA binding"/>
    <property type="evidence" value="ECO:0007669"/>
    <property type="project" value="InterPro"/>
</dbReference>
<dbReference type="EMBL" id="BARW01015848">
    <property type="protein sequence ID" value="GAI99650.1"/>
    <property type="molecule type" value="Genomic_DNA"/>
</dbReference>
<dbReference type="PROSITE" id="PS00092">
    <property type="entry name" value="N6_MTASE"/>
    <property type="match status" value="1"/>
</dbReference>
<dbReference type="InterPro" id="IPR002052">
    <property type="entry name" value="DNA_methylase_N6_adenine_CS"/>
</dbReference>
<reference evidence="8" key="1">
    <citation type="journal article" date="2014" name="Front. Microbiol.">
        <title>High frequency of phylogenetically diverse reductive dehalogenase-homologous genes in deep subseafloor sedimentary metagenomes.</title>
        <authorList>
            <person name="Kawai M."/>
            <person name="Futagami T."/>
            <person name="Toyoda A."/>
            <person name="Takaki Y."/>
            <person name="Nishi S."/>
            <person name="Hori S."/>
            <person name="Arai W."/>
            <person name="Tsubouchi T."/>
            <person name="Morono Y."/>
            <person name="Uchiyama I."/>
            <person name="Ito T."/>
            <person name="Fujiyama A."/>
            <person name="Inagaki F."/>
            <person name="Takami H."/>
        </authorList>
    </citation>
    <scope>NUCLEOTIDE SEQUENCE</scope>
    <source>
        <strain evidence="8">Expedition CK06-06</strain>
    </source>
</reference>
<comment type="catalytic activity">
    <reaction evidence="6">
        <text>a 2'-deoxyadenosine in DNA + S-adenosyl-L-methionine = an N(6)-methyl-2'-deoxyadenosine in DNA + S-adenosyl-L-homocysteine + H(+)</text>
        <dbReference type="Rhea" id="RHEA:15197"/>
        <dbReference type="Rhea" id="RHEA-COMP:12418"/>
        <dbReference type="Rhea" id="RHEA-COMP:12419"/>
        <dbReference type="ChEBI" id="CHEBI:15378"/>
        <dbReference type="ChEBI" id="CHEBI:57856"/>
        <dbReference type="ChEBI" id="CHEBI:59789"/>
        <dbReference type="ChEBI" id="CHEBI:90615"/>
        <dbReference type="ChEBI" id="CHEBI:90616"/>
        <dbReference type="EC" id="2.1.1.72"/>
    </reaction>
</comment>
<dbReference type="GO" id="GO:0032259">
    <property type="term" value="P:methylation"/>
    <property type="evidence" value="ECO:0007669"/>
    <property type="project" value="UniProtKB-KW"/>
</dbReference>
<dbReference type="Gene3D" id="1.20.1260.30">
    <property type="match status" value="1"/>
</dbReference>
<dbReference type="SUPFAM" id="SSF53335">
    <property type="entry name" value="S-adenosyl-L-methionine-dependent methyltransferases"/>
    <property type="match status" value="1"/>
</dbReference>
<evidence type="ECO:0000259" key="7">
    <source>
        <dbReference type="Pfam" id="PF02384"/>
    </source>
</evidence>
<dbReference type="InterPro" id="IPR029063">
    <property type="entry name" value="SAM-dependent_MTases_sf"/>
</dbReference>
<dbReference type="EC" id="2.1.1.72" evidence="1"/>
<evidence type="ECO:0000313" key="8">
    <source>
        <dbReference type="EMBL" id="GAI99650.1"/>
    </source>
</evidence>
<dbReference type="GO" id="GO:0009307">
    <property type="term" value="P:DNA restriction-modification system"/>
    <property type="evidence" value="ECO:0007669"/>
    <property type="project" value="UniProtKB-KW"/>
</dbReference>
<dbReference type="InterPro" id="IPR038333">
    <property type="entry name" value="T1MK-like_N_sf"/>
</dbReference>
<name>X1UIE1_9ZZZZ</name>
<evidence type="ECO:0000256" key="2">
    <source>
        <dbReference type="ARBA" id="ARBA00022603"/>
    </source>
</evidence>
<keyword evidence="5" id="KW-0680">Restriction system</keyword>
<proteinExistence type="predicted"/>
<organism evidence="8">
    <name type="scientific">marine sediment metagenome</name>
    <dbReference type="NCBI Taxonomy" id="412755"/>
    <lineage>
        <taxon>unclassified sequences</taxon>
        <taxon>metagenomes</taxon>
        <taxon>ecological metagenomes</taxon>
    </lineage>
</organism>
<evidence type="ECO:0000256" key="5">
    <source>
        <dbReference type="ARBA" id="ARBA00022747"/>
    </source>
</evidence>
<evidence type="ECO:0000256" key="1">
    <source>
        <dbReference type="ARBA" id="ARBA00011900"/>
    </source>
</evidence>
<dbReference type="Pfam" id="PF02384">
    <property type="entry name" value="N6_Mtase"/>
    <property type="match status" value="1"/>
</dbReference>
<comment type="caution">
    <text evidence="8">The sequence shown here is derived from an EMBL/GenBank/DDBJ whole genome shotgun (WGS) entry which is preliminary data.</text>
</comment>
<evidence type="ECO:0000256" key="6">
    <source>
        <dbReference type="ARBA" id="ARBA00047942"/>
    </source>
</evidence>
<dbReference type="AlphaFoldDB" id="X1UIE1"/>
<dbReference type="PRINTS" id="PR00507">
    <property type="entry name" value="N12N6MTFRASE"/>
</dbReference>
<keyword evidence="2" id="KW-0489">Methyltransferase</keyword>
<sequence>MLSHVQTRVFPFIKQINGKNSTFAEYMADAVFIIPKPTLIVEAVTIIDDLYKEIEKEMQAGQTFHDTQGDMYEFFLSEISTSGKNGQFRTPRHIIKLMCELISPKLGETIGDPACGTGGFLLGAYQCILTQHTSRQHITTDEDGFERGFGDKLTDKRLWTELRENTFFGYDFDTTMVRIGLMNLMLHGITNPNIKRIDTLSKKYNEDNHYDVLLANPPFKGSIDKGDINENFSLKTTKTELLFVNRIINSLKIGGRASVIVPDG</sequence>
<dbReference type="Gene3D" id="3.40.50.150">
    <property type="entry name" value="Vaccinia Virus protein VP39"/>
    <property type="match status" value="1"/>
</dbReference>
<dbReference type="GO" id="GO:0009007">
    <property type="term" value="F:site-specific DNA-methyltransferase (adenine-specific) activity"/>
    <property type="evidence" value="ECO:0007669"/>
    <property type="project" value="UniProtKB-EC"/>
</dbReference>
<dbReference type="PANTHER" id="PTHR42933:SF3">
    <property type="entry name" value="TYPE I RESTRICTION ENZYME MJAVIII METHYLASE SUBUNIT"/>
    <property type="match status" value="1"/>
</dbReference>
<dbReference type="GO" id="GO:0008170">
    <property type="term" value="F:N-methyltransferase activity"/>
    <property type="evidence" value="ECO:0007669"/>
    <property type="project" value="InterPro"/>
</dbReference>
<accession>X1UIE1</accession>
<keyword evidence="3" id="KW-0808">Transferase</keyword>
<protein>
    <recommendedName>
        <fullName evidence="1">site-specific DNA-methyltransferase (adenine-specific)</fullName>
        <ecNumber evidence="1">2.1.1.72</ecNumber>
    </recommendedName>
</protein>
<dbReference type="InterPro" id="IPR051537">
    <property type="entry name" value="DNA_Adenine_Mtase"/>
</dbReference>
<feature type="domain" description="DNA methylase adenine-specific" evidence="7">
    <location>
        <begin position="65"/>
        <end position="264"/>
    </location>
</feature>
<dbReference type="InterPro" id="IPR003356">
    <property type="entry name" value="DNA_methylase_A-5"/>
</dbReference>
<gene>
    <name evidence="8" type="ORF">S12H4_27732</name>
</gene>